<dbReference type="PANTHER" id="PTHR43330">
    <property type="entry name" value="METHIONINE AMINOPEPTIDASE"/>
    <property type="match status" value="1"/>
</dbReference>
<evidence type="ECO:0000256" key="5">
    <source>
        <dbReference type="ARBA" id="ARBA00022801"/>
    </source>
</evidence>
<protein>
    <recommendedName>
        <fullName evidence="6 7">Methionine aminopeptidase</fullName>
        <shortName evidence="6">MAP</shortName>
        <shortName evidence="6">MetAP</shortName>
        <ecNumber evidence="6 7">3.4.11.18</ecNumber>
    </recommendedName>
    <alternativeName>
        <fullName evidence="6">Peptidase M</fullName>
    </alternativeName>
</protein>
<comment type="catalytic activity">
    <reaction evidence="6 7">
        <text>Release of N-terminal amino acids, preferentially methionine, from peptides and arylamides.</text>
        <dbReference type="EC" id="3.4.11.18"/>
    </reaction>
</comment>
<evidence type="ECO:0000256" key="3">
    <source>
        <dbReference type="ARBA" id="ARBA00022670"/>
    </source>
</evidence>
<gene>
    <name evidence="6 9" type="primary">map</name>
    <name evidence="9" type="ORF">ACFPET_10975</name>
</gene>
<feature type="binding site" evidence="6">
    <location>
        <position position="180"/>
    </location>
    <ligand>
        <name>a divalent metal cation</name>
        <dbReference type="ChEBI" id="CHEBI:60240"/>
        <label>2</label>
        <note>catalytic</note>
    </ligand>
</feature>
<feature type="binding site" evidence="6">
    <location>
        <position position="187"/>
    </location>
    <ligand>
        <name>substrate</name>
    </ligand>
</feature>
<reference evidence="10" key="1">
    <citation type="journal article" date="2019" name="Int. J. Syst. Evol. Microbiol.">
        <title>The Global Catalogue of Microorganisms (GCM) 10K type strain sequencing project: providing services to taxonomists for standard genome sequencing and annotation.</title>
        <authorList>
            <consortium name="The Broad Institute Genomics Platform"/>
            <consortium name="The Broad Institute Genome Sequencing Center for Infectious Disease"/>
            <person name="Wu L."/>
            <person name="Ma J."/>
        </authorList>
    </citation>
    <scope>NUCLEOTIDE SEQUENCE [LARGE SCALE GENOMIC DNA]</scope>
    <source>
        <strain evidence="10">IBRC-M 10908</strain>
    </source>
</reference>
<dbReference type="EMBL" id="JBHSDK010000015">
    <property type="protein sequence ID" value="MFC4335723.1"/>
    <property type="molecule type" value="Genomic_DNA"/>
</dbReference>
<comment type="caution">
    <text evidence="9">The sequence shown here is derived from an EMBL/GenBank/DDBJ whole genome shotgun (WGS) entry which is preliminary data.</text>
</comment>
<comment type="similarity">
    <text evidence="6">Belongs to the peptidase M24A family. Methionine aminopeptidase type 1 subfamily.</text>
</comment>
<keyword evidence="3 6" id="KW-0645">Protease</keyword>
<feature type="binding site" evidence="6">
    <location>
        <position position="213"/>
    </location>
    <ligand>
        <name>a divalent metal cation</name>
        <dbReference type="ChEBI" id="CHEBI:60240"/>
        <label>2</label>
        <note>catalytic</note>
    </ligand>
</feature>
<evidence type="ECO:0000313" key="10">
    <source>
        <dbReference type="Proteomes" id="UP001595823"/>
    </source>
</evidence>
<dbReference type="InterPro" id="IPR036005">
    <property type="entry name" value="Creatinase/aminopeptidase-like"/>
</dbReference>
<name>A0ABV8TZ87_9ACTN</name>
<feature type="binding site" evidence="6">
    <location>
        <position position="116"/>
    </location>
    <ligand>
        <name>a divalent metal cation</name>
        <dbReference type="ChEBI" id="CHEBI:60240"/>
        <label>2</label>
        <note>catalytic</note>
    </ligand>
</feature>
<comment type="subunit">
    <text evidence="6">Monomer.</text>
</comment>
<dbReference type="EC" id="3.4.11.18" evidence="6 7"/>
<dbReference type="SUPFAM" id="SSF55920">
    <property type="entry name" value="Creatinase/aminopeptidase"/>
    <property type="match status" value="1"/>
</dbReference>
<comment type="function">
    <text evidence="1 6">Removes the N-terminal methionine from nascent proteins. The N-terminal methionine is often cleaved when the second residue in the primary sequence is small and uncharged (Met-Ala-, Cys, Gly, Pro, Ser, Thr, or Val). Requires deformylation of the N(alpha)-formylated initiator methionine before it can be hydrolyzed.</text>
</comment>
<dbReference type="InterPro" id="IPR002467">
    <property type="entry name" value="Pept_M24A_MAP1"/>
</dbReference>
<dbReference type="PROSITE" id="PS00680">
    <property type="entry name" value="MAP_1"/>
    <property type="match status" value="1"/>
</dbReference>
<dbReference type="Proteomes" id="UP001595823">
    <property type="component" value="Unassembled WGS sequence"/>
</dbReference>
<dbReference type="RefSeq" id="WP_380620868.1">
    <property type="nucleotide sequence ID" value="NZ_JBHSDK010000015.1"/>
</dbReference>
<dbReference type="Gene3D" id="3.90.230.10">
    <property type="entry name" value="Creatinase/methionine aminopeptidase superfamily"/>
    <property type="match status" value="1"/>
</dbReference>
<feature type="binding site" evidence="6">
    <location>
        <position position="87"/>
    </location>
    <ligand>
        <name>substrate</name>
    </ligand>
</feature>
<evidence type="ECO:0000313" key="9">
    <source>
        <dbReference type="EMBL" id="MFC4335723.1"/>
    </source>
</evidence>
<evidence type="ECO:0000256" key="1">
    <source>
        <dbReference type="ARBA" id="ARBA00002521"/>
    </source>
</evidence>
<evidence type="ECO:0000259" key="8">
    <source>
        <dbReference type="Pfam" id="PF00557"/>
    </source>
</evidence>
<evidence type="ECO:0000256" key="7">
    <source>
        <dbReference type="RuleBase" id="RU003653"/>
    </source>
</evidence>
<feature type="binding site" evidence="6">
    <location>
        <position position="105"/>
    </location>
    <ligand>
        <name>a divalent metal cation</name>
        <dbReference type="ChEBI" id="CHEBI:60240"/>
        <label>1</label>
    </ligand>
</feature>
<dbReference type="InterPro" id="IPR000994">
    <property type="entry name" value="Pept_M24"/>
</dbReference>
<dbReference type="InterPro" id="IPR001714">
    <property type="entry name" value="Pept_M24_MAP"/>
</dbReference>
<feature type="binding site" evidence="6">
    <location>
        <position position="116"/>
    </location>
    <ligand>
        <name>a divalent metal cation</name>
        <dbReference type="ChEBI" id="CHEBI:60240"/>
        <label>1</label>
    </ligand>
</feature>
<evidence type="ECO:0000256" key="2">
    <source>
        <dbReference type="ARBA" id="ARBA00022438"/>
    </source>
</evidence>
<sequence length="279" mass="29452">MFRRRQNIQIKTTEQIRKMRKAGLVVADVHEAVRNAAAPGVSTAELDRIAEETIRSADGVPSFKGYDIGWGPYPGSICSSINEQVVHAIPAEDQVLKDGDVISVDVGAIVDGWHGDAAITIEIGDVAPEVRELHRVCDASMWAGIRAAATSKRLGGISNAIETTVDGAGEYGIVEGFGGHGIGTEMHQDPHILNYGEPNDGPKLKPGMCLAIEPMITLGSPDTAELEDQWTIVTADGSVAAHTEHSIALLSDGIWVLTAPDGGVSELGDLASAMARNES</sequence>
<dbReference type="PANTHER" id="PTHR43330:SF27">
    <property type="entry name" value="METHIONINE AMINOPEPTIDASE"/>
    <property type="match status" value="1"/>
</dbReference>
<feature type="domain" description="Peptidase M24" evidence="8">
    <location>
        <begin position="18"/>
        <end position="230"/>
    </location>
</feature>
<dbReference type="PRINTS" id="PR00599">
    <property type="entry name" value="MAPEPTIDASE"/>
</dbReference>
<dbReference type="GO" id="GO:0004239">
    <property type="term" value="F:initiator methionyl aminopeptidase activity"/>
    <property type="evidence" value="ECO:0007669"/>
    <property type="project" value="UniProtKB-EC"/>
</dbReference>
<dbReference type="NCBIfam" id="TIGR00500">
    <property type="entry name" value="met_pdase_I"/>
    <property type="match status" value="1"/>
</dbReference>
<dbReference type="CDD" id="cd01086">
    <property type="entry name" value="MetAP1"/>
    <property type="match status" value="1"/>
</dbReference>
<evidence type="ECO:0000256" key="6">
    <source>
        <dbReference type="HAMAP-Rule" id="MF_01974"/>
    </source>
</evidence>
<feature type="binding site" evidence="6">
    <location>
        <position position="244"/>
    </location>
    <ligand>
        <name>a divalent metal cation</name>
        <dbReference type="ChEBI" id="CHEBI:60240"/>
        <label>1</label>
    </ligand>
</feature>
<accession>A0ABV8TZ87</accession>
<feature type="binding site" evidence="6">
    <location>
        <position position="244"/>
    </location>
    <ligand>
        <name>a divalent metal cation</name>
        <dbReference type="ChEBI" id="CHEBI:60240"/>
        <label>2</label>
        <note>catalytic</note>
    </ligand>
</feature>
<evidence type="ECO:0000256" key="4">
    <source>
        <dbReference type="ARBA" id="ARBA00022723"/>
    </source>
</evidence>
<keyword evidence="2 6" id="KW-0031">Aminopeptidase</keyword>
<proteinExistence type="inferred from homology"/>
<keyword evidence="10" id="KW-1185">Reference proteome</keyword>
<organism evidence="9 10">
    <name type="scientific">Salininema proteolyticum</name>
    <dbReference type="NCBI Taxonomy" id="1607685"/>
    <lineage>
        <taxon>Bacteria</taxon>
        <taxon>Bacillati</taxon>
        <taxon>Actinomycetota</taxon>
        <taxon>Actinomycetes</taxon>
        <taxon>Glycomycetales</taxon>
        <taxon>Glycomycetaceae</taxon>
        <taxon>Salininema</taxon>
    </lineage>
</organism>
<dbReference type="Pfam" id="PF00557">
    <property type="entry name" value="Peptidase_M24"/>
    <property type="match status" value="1"/>
</dbReference>
<dbReference type="HAMAP" id="MF_01974">
    <property type="entry name" value="MetAP_1"/>
    <property type="match status" value="1"/>
</dbReference>
<keyword evidence="4 6" id="KW-0479">Metal-binding</keyword>
<comment type="cofactor">
    <cofactor evidence="6">
        <name>Co(2+)</name>
        <dbReference type="ChEBI" id="CHEBI:48828"/>
    </cofactor>
    <cofactor evidence="6">
        <name>Zn(2+)</name>
        <dbReference type="ChEBI" id="CHEBI:29105"/>
    </cofactor>
    <cofactor evidence="6">
        <name>Mn(2+)</name>
        <dbReference type="ChEBI" id="CHEBI:29035"/>
    </cofactor>
    <cofactor evidence="6">
        <name>Fe(2+)</name>
        <dbReference type="ChEBI" id="CHEBI:29033"/>
    </cofactor>
    <text evidence="6">Binds 2 divalent metal cations per subunit. Has a high-affinity and a low affinity metal-binding site. The true nature of the physiological cofactor is under debate. The enzyme is active with cobalt, zinc, manganese or divalent iron ions. Most likely, methionine aminopeptidases function as mononuclear Fe(2+)-metalloproteases under physiological conditions, and the catalytically relevant metal-binding site has been assigned to the histidine-containing high-affinity site.</text>
</comment>
<keyword evidence="5 6" id="KW-0378">Hydrolase</keyword>